<reference evidence="4 5" key="1">
    <citation type="submission" date="2019-02" db="EMBL/GenBank/DDBJ databases">
        <title>Sequencing the genomes of 1000 actinobacteria strains.</title>
        <authorList>
            <person name="Klenk H.-P."/>
        </authorList>
    </citation>
    <scope>NUCLEOTIDE SEQUENCE [LARGE SCALE GENOMIC DNA]</scope>
    <source>
        <strain evidence="4 5">DSM 17364</strain>
    </source>
</reference>
<proteinExistence type="predicted"/>
<comment type="caution">
    <text evidence="4">The sequence shown here is derived from an EMBL/GenBank/DDBJ whole genome shotgun (WGS) entry which is preliminary data.</text>
</comment>
<dbReference type="Gene3D" id="3.10.580.10">
    <property type="entry name" value="CBS-domain"/>
    <property type="match status" value="1"/>
</dbReference>
<name>A0A4Q8AF85_9MICC</name>
<feature type="domain" description="CBS" evidence="3">
    <location>
        <begin position="207"/>
        <end position="264"/>
    </location>
</feature>
<dbReference type="SUPFAM" id="SSF54631">
    <property type="entry name" value="CBS-domain pair"/>
    <property type="match status" value="1"/>
</dbReference>
<accession>A0A4Q8AF85</accession>
<dbReference type="Proteomes" id="UP000292685">
    <property type="component" value="Unassembled WGS sequence"/>
</dbReference>
<dbReference type="InterPro" id="IPR011322">
    <property type="entry name" value="N-reg_PII-like_a/b"/>
</dbReference>
<dbReference type="PROSITE" id="PS51371">
    <property type="entry name" value="CBS"/>
    <property type="match status" value="2"/>
</dbReference>
<evidence type="ECO:0000313" key="4">
    <source>
        <dbReference type="EMBL" id="RZU62405.1"/>
    </source>
</evidence>
<sequence length="264" mass="28605">MKFTAVVVITPPELEDEAIQTAQRAGATGVTILTGKGIGGELKKTFFGLTFEGSQSVLLMVVGTHLATPILKALHEVLSDGDNSHGMAFNVPVDHLTGIETRQLVKFEEYMRRDDDATSLPGSPAPPAQEDSVLKVQDLMVPDVVTVSPYATLREALATMRARNVKSLVVERQNAHDSYGLLSFTELLRAIVADEGDVDLLNVYDSAVKPAVTVGEELSVRQAAALMTSLHLNRLVVVRGNELVGLLAMNDIIARMMDETIRRD</sequence>
<evidence type="ECO:0000256" key="2">
    <source>
        <dbReference type="PROSITE-ProRule" id="PRU00703"/>
    </source>
</evidence>
<dbReference type="EMBL" id="SHLA01000001">
    <property type="protein sequence ID" value="RZU62405.1"/>
    <property type="molecule type" value="Genomic_DNA"/>
</dbReference>
<dbReference type="GO" id="GO:0030234">
    <property type="term" value="F:enzyme regulator activity"/>
    <property type="evidence" value="ECO:0007669"/>
    <property type="project" value="InterPro"/>
</dbReference>
<dbReference type="Pfam" id="PF00543">
    <property type="entry name" value="P-II"/>
    <property type="match status" value="1"/>
</dbReference>
<protein>
    <submittedName>
        <fullName evidence="4">CBS domain protein</fullName>
    </submittedName>
</protein>
<evidence type="ECO:0000256" key="1">
    <source>
        <dbReference type="ARBA" id="ARBA00023122"/>
    </source>
</evidence>
<organism evidence="4 5">
    <name type="scientific">Zhihengliuella halotolerans</name>
    <dbReference type="NCBI Taxonomy" id="370736"/>
    <lineage>
        <taxon>Bacteria</taxon>
        <taxon>Bacillati</taxon>
        <taxon>Actinomycetota</taxon>
        <taxon>Actinomycetes</taxon>
        <taxon>Micrococcales</taxon>
        <taxon>Micrococcaceae</taxon>
        <taxon>Zhihengliuella</taxon>
    </lineage>
</organism>
<keyword evidence="5" id="KW-1185">Reference proteome</keyword>
<dbReference type="Pfam" id="PF00571">
    <property type="entry name" value="CBS"/>
    <property type="match status" value="2"/>
</dbReference>
<dbReference type="SMART" id="SM00116">
    <property type="entry name" value="CBS"/>
    <property type="match status" value="2"/>
</dbReference>
<feature type="domain" description="CBS" evidence="3">
    <location>
        <begin position="140"/>
        <end position="198"/>
    </location>
</feature>
<dbReference type="PANTHER" id="PTHR43080">
    <property type="entry name" value="CBS DOMAIN-CONTAINING PROTEIN CBSX3, MITOCHONDRIAL"/>
    <property type="match status" value="1"/>
</dbReference>
<evidence type="ECO:0000313" key="5">
    <source>
        <dbReference type="Proteomes" id="UP000292685"/>
    </source>
</evidence>
<dbReference type="PANTHER" id="PTHR43080:SF2">
    <property type="entry name" value="CBS DOMAIN-CONTAINING PROTEIN"/>
    <property type="match status" value="1"/>
</dbReference>
<dbReference type="GO" id="GO:0006808">
    <property type="term" value="P:regulation of nitrogen utilization"/>
    <property type="evidence" value="ECO:0007669"/>
    <property type="project" value="InterPro"/>
</dbReference>
<dbReference type="RefSeq" id="WP_242607572.1">
    <property type="nucleotide sequence ID" value="NZ_PGGT01000031.1"/>
</dbReference>
<dbReference type="InterPro" id="IPR015867">
    <property type="entry name" value="N-reg_PII/ATP_PRibTrfase_C"/>
</dbReference>
<evidence type="ECO:0000259" key="3">
    <source>
        <dbReference type="PROSITE" id="PS51371"/>
    </source>
</evidence>
<dbReference type="AlphaFoldDB" id="A0A4Q8AF85"/>
<dbReference type="InterPro" id="IPR046342">
    <property type="entry name" value="CBS_dom_sf"/>
</dbReference>
<dbReference type="PROSITE" id="PS51343">
    <property type="entry name" value="PII_GLNB_DOM"/>
    <property type="match status" value="1"/>
</dbReference>
<dbReference type="SUPFAM" id="SSF54913">
    <property type="entry name" value="GlnB-like"/>
    <property type="match status" value="1"/>
</dbReference>
<keyword evidence="1 2" id="KW-0129">CBS domain</keyword>
<dbReference type="InterPro" id="IPR051257">
    <property type="entry name" value="Diverse_CBS-Domain"/>
</dbReference>
<gene>
    <name evidence="4" type="ORF">EV380_1999</name>
</gene>
<dbReference type="InterPro" id="IPR000644">
    <property type="entry name" value="CBS_dom"/>
</dbReference>
<dbReference type="InterPro" id="IPR002187">
    <property type="entry name" value="N-reg_PII"/>
</dbReference>
<dbReference type="Gene3D" id="3.30.70.120">
    <property type="match status" value="1"/>
</dbReference>